<keyword evidence="4" id="KW-0812">Transmembrane</keyword>
<dbReference type="GO" id="GO:0012505">
    <property type="term" value="C:endomembrane system"/>
    <property type="evidence" value="ECO:0007669"/>
    <property type="project" value="UniProtKB-SubCell"/>
</dbReference>
<protein>
    <recommendedName>
        <fullName evidence="7">ArnT-like N-terminal domain-containing protein</fullName>
    </recommendedName>
</protein>
<feature type="domain" description="ArnT-like N-terminal" evidence="7">
    <location>
        <begin position="3"/>
        <end position="47"/>
    </location>
</feature>
<dbReference type="GO" id="GO:0006493">
    <property type="term" value="P:protein O-linked glycosylation"/>
    <property type="evidence" value="ECO:0007669"/>
    <property type="project" value="InterPro"/>
</dbReference>
<dbReference type="InterPro" id="IPR003342">
    <property type="entry name" value="ArnT-like_N"/>
</dbReference>
<comment type="caution">
    <text evidence="8">The sequence shown here is derived from an EMBL/GenBank/DDBJ whole genome shotgun (WGS) entry which is preliminary data.</text>
</comment>
<evidence type="ECO:0000313" key="9">
    <source>
        <dbReference type="Proteomes" id="UP000033901"/>
    </source>
</evidence>
<evidence type="ECO:0000256" key="4">
    <source>
        <dbReference type="ARBA" id="ARBA00022692"/>
    </source>
</evidence>
<comment type="subcellular location">
    <subcellularLocation>
        <location evidence="1">Endomembrane system</location>
        <topology evidence="1">Multi-pass membrane protein</topology>
    </subcellularLocation>
</comment>
<keyword evidence="2" id="KW-0328">Glycosyltransferase</keyword>
<dbReference type="AlphaFoldDB" id="A0A0G1LEJ2"/>
<evidence type="ECO:0000256" key="2">
    <source>
        <dbReference type="ARBA" id="ARBA00022676"/>
    </source>
</evidence>
<organism evidence="8 9">
    <name type="scientific">Candidatus Curtissbacteria bacterium GW2011_GWC1_44_33</name>
    <dbReference type="NCBI Taxonomy" id="1618413"/>
    <lineage>
        <taxon>Bacteria</taxon>
        <taxon>Candidatus Curtissiibacteriota</taxon>
    </lineage>
</organism>
<name>A0A0G1LEJ2_9BACT</name>
<reference evidence="8 9" key="1">
    <citation type="journal article" date="2015" name="Nature">
        <title>rRNA introns, odd ribosomes, and small enigmatic genomes across a large radiation of phyla.</title>
        <authorList>
            <person name="Brown C.T."/>
            <person name="Hug L.A."/>
            <person name="Thomas B.C."/>
            <person name="Sharon I."/>
            <person name="Castelle C.J."/>
            <person name="Singh A."/>
            <person name="Wilkins M.J."/>
            <person name="Williams K.H."/>
            <person name="Banfield J.F."/>
        </authorList>
    </citation>
    <scope>NUCLEOTIDE SEQUENCE [LARGE SCALE GENOMIC DNA]</scope>
</reference>
<proteinExistence type="predicted"/>
<dbReference type="Pfam" id="PF02366">
    <property type="entry name" value="PMT"/>
    <property type="match status" value="1"/>
</dbReference>
<gene>
    <name evidence="8" type="ORF">UW61_C0015G0015</name>
</gene>
<dbReference type="GO" id="GO:0016020">
    <property type="term" value="C:membrane"/>
    <property type="evidence" value="ECO:0007669"/>
    <property type="project" value="InterPro"/>
</dbReference>
<evidence type="ECO:0000256" key="5">
    <source>
        <dbReference type="ARBA" id="ARBA00022989"/>
    </source>
</evidence>
<evidence type="ECO:0000313" key="8">
    <source>
        <dbReference type="EMBL" id="KKT67092.1"/>
    </source>
</evidence>
<keyword evidence="5" id="KW-1133">Transmembrane helix</keyword>
<evidence type="ECO:0000256" key="3">
    <source>
        <dbReference type="ARBA" id="ARBA00022679"/>
    </source>
</evidence>
<evidence type="ECO:0000256" key="1">
    <source>
        <dbReference type="ARBA" id="ARBA00004127"/>
    </source>
</evidence>
<dbReference type="Proteomes" id="UP000033901">
    <property type="component" value="Unassembled WGS sequence"/>
</dbReference>
<evidence type="ECO:0000256" key="6">
    <source>
        <dbReference type="ARBA" id="ARBA00023136"/>
    </source>
</evidence>
<evidence type="ECO:0000259" key="7">
    <source>
        <dbReference type="Pfam" id="PF02366"/>
    </source>
</evidence>
<dbReference type="EMBL" id="LCIZ01000015">
    <property type="protein sequence ID" value="KKT67092.1"/>
    <property type="molecule type" value="Genomic_DNA"/>
</dbReference>
<sequence length="53" mass="6104">MGKRAAVLAAFFFAFLPYNIYFTRVILPEPMATTFALASLWLFVKFLDREKLG</sequence>
<keyword evidence="3" id="KW-0808">Transferase</keyword>
<accession>A0A0G1LEJ2</accession>
<dbReference type="GO" id="GO:0000030">
    <property type="term" value="F:mannosyltransferase activity"/>
    <property type="evidence" value="ECO:0007669"/>
    <property type="project" value="InterPro"/>
</dbReference>
<keyword evidence="6" id="KW-0472">Membrane</keyword>